<dbReference type="InterPro" id="IPR036709">
    <property type="entry name" value="Autotransporte_beta_dom_sf"/>
</dbReference>
<dbReference type="InterPro" id="IPR006315">
    <property type="entry name" value="OM_autotransptr_brl_dom"/>
</dbReference>
<dbReference type="PRINTS" id="PR01484">
    <property type="entry name" value="PRTACTNFAMLY"/>
</dbReference>
<dbReference type="AlphaFoldDB" id="A0A2S3X8E3"/>
<organism evidence="2 3">
    <name type="scientific">Pseudomonas putida</name>
    <name type="common">Arthrobacter siderocapsulatus</name>
    <dbReference type="NCBI Taxonomy" id="303"/>
    <lineage>
        <taxon>Bacteria</taxon>
        <taxon>Pseudomonadati</taxon>
        <taxon>Pseudomonadota</taxon>
        <taxon>Gammaproteobacteria</taxon>
        <taxon>Pseudomonadales</taxon>
        <taxon>Pseudomonadaceae</taxon>
        <taxon>Pseudomonas</taxon>
    </lineage>
</organism>
<reference evidence="2 3" key="2">
    <citation type="submission" date="2018-03" db="EMBL/GenBank/DDBJ databases">
        <title>Draft genome of Pseudomonas putida strain KH-21-114.</title>
        <authorList>
            <person name="Yoshizawa S."/>
            <person name="Khan N.H."/>
            <person name="Nishimura M."/>
            <person name="Chiura H.X."/>
            <person name="Ogura Y."/>
            <person name="Hayashi T."/>
            <person name="Kogure K."/>
        </authorList>
    </citation>
    <scope>NUCLEOTIDE SEQUENCE [LARGE SCALE GENOMIC DNA]</scope>
    <source>
        <strain evidence="2 3">KH-21-114</strain>
    </source>
</reference>
<name>A0A2S3X8E3_PSEPU</name>
<evidence type="ECO:0000313" key="2">
    <source>
        <dbReference type="EMBL" id="POG11358.1"/>
    </source>
</evidence>
<dbReference type="PROSITE" id="PS51208">
    <property type="entry name" value="AUTOTRANSPORTER"/>
    <property type="match status" value="1"/>
</dbReference>
<proteinExistence type="predicted"/>
<dbReference type="EMBL" id="MINH01000019">
    <property type="protein sequence ID" value="POG11358.1"/>
    <property type="molecule type" value="Genomic_DNA"/>
</dbReference>
<dbReference type="Gene3D" id="2.40.128.130">
    <property type="entry name" value="Autotransporter beta-domain"/>
    <property type="match status" value="1"/>
</dbReference>
<dbReference type="Proteomes" id="UP000237230">
    <property type="component" value="Unassembled WGS sequence"/>
</dbReference>
<dbReference type="PANTHER" id="PTHR35037:SF3">
    <property type="entry name" value="C-TERMINAL REGION OF AIDA-LIKE PROTEIN"/>
    <property type="match status" value="1"/>
</dbReference>
<gene>
    <name evidence="2" type="ORF">BGP84_17055</name>
</gene>
<dbReference type="InterPro" id="IPR003991">
    <property type="entry name" value="Pertactin_virulence_factor"/>
</dbReference>
<evidence type="ECO:0000313" key="3">
    <source>
        <dbReference type="Proteomes" id="UP000237230"/>
    </source>
</evidence>
<dbReference type="Pfam" id="PF03797">
    <property type="entry name" value="Autotransporter"/>
    <property type="match status" value="1"/>
</dbReference>
<sequence length="359" mass="38996">MKTTSNPLRFDRIFYAVSTSMLLATPVETFAFELQEDPISPSYLQQATVPTLSLEPVSASGLNMGTLNAFSEKMGERHSLPAPDLAGGQWAQFFPGATPQPGARAPDQLEAPSQQLMIGPDLFVRETADGNVHRAGIFVGHNNLQSSLSGARPLLGDKQRNAVNLSGRSLGVYWSMTHEHGWHVDAVAMGSRIEVMGRDDSGQRLDDSGHAMTFSVEGGYPIGLGGGWVIEPQAQLINQQFFPGNQVQAETLKAFDSQPSWSGRVGAKLSGRYEVKGMPIEPYVRTNVWYDFNDTSEVKLDQVDKISSSRYSTTVELGLGLVARVTPKVALFVSADYSSDVDGNDINGLIGSLGVRMRW</sequence>
<dbReference type="GO" id="GO:0019867">
    <property type="term" value="C:outer membrane"/>
    <property type="evidence" value="ECO:0007669"/>
    <property type="project" value="InterPro"/>
</dbReference>
<feature type="domain" description="Autotransporter" evidence="1">
    <location>
        <begin position="82"/>
        <end position="359"/>
    </location>
</feature>
<dbReference type="SMART" id="SM00869">
    <property type="entry name" value="Autotransporter"/>
    <property type="match status" value="1"/>
</dbReference>
<dbReference type="SUPFAM" id="SSF103515">
    <property type="entry name" value="Autotransporter"/>
    <property type="match status" value="1"/>
</dbReference>
<protein>
    <submittedName>
        <fullName evidence="2">Autotransporter outer membrane beta-barrel domain-containing protein</fullName>
    </submittedName>
</protein>
<accession>A0A2S3X8E3</accession>
<evidence type="ECO:0000259" key="1">
    <source>
        <dbReference type="PROSITE" id="PS51208"/>
    </source>
</evidence>
<comment type="caution">
    <text evidence="2">The sequence shown here is derived from an EMBL/GenBank/DDBJ whole genome shotgun (WGS) entry which is preliminary data.</text>
</comment>
<reference evidence="2 3" key="1">
    <citation type="submission" date="2016-08" db="EMBL/GenBank/DDBJ databases">
        <authorList>
            <person name="Seilhamer J.J."/>
        </authorList>
    </citation>
    <scope>NUCLEOTIDE SEQUENCE [LARGE SCALE GENOMIC DNA]</scope>
    <source>
        <strain evidence="2 3">KH-21-114</strain>
    </source>
</reference>
<dbReference type="PANTHER" id="PTHR35037">
    <property type="entry name" value="C-TERMINAL REGION OF AIDA-LIKE PROTEIN"/>
    <property type="match status" value="1"/>
</dbReference>
<dbReference type="RefSeq" id="WP_103448106.1">
    <property type="nucleotide sequence ID" value="NZ_MINH01000019.1"/>
</dbReference>
<dbReference type="NCBIfam" id="TIGR01414">
    <property type="entry name" value="autotrans_barl"/>
    <property type="match status" value="1"/>
</dbReference>
<dbReference type="InterPro" id="IPR051551">
    <property type="entry name" value="Autotransporter_adhesion"/>
</dbReference>
<dbReference type="InterPro" id="IPR005546">
    <property type="entry name" value="Autotransporte_beta"/>
</dbReference>
<dbReference type="OrthoDB" id="6053567at2"/>